<evidence type="ECO:0000313" key="11">
    <source>
        <dbReference type="EMBL" id="KAJ3586758.1"/>
    </source>
</evidence>
<feature type="compositionally biased region" description="Low complexity" evidence="8">
    <location>
        <begin position="318"/>
        <end position="328"/>
    </location>
</feature>
<dbReference type="OrthoDB" id="10253954at2759"/>
<dbReference type="InterPro" id="IPR016130">
    <property type="entry name" value="Tyr_Pase_AS"/>
</dbReference>
<evidence type="ECO:0000256" key="6">
    <source>
        <dbReference type="ARBA" id="ARBA00022912"/>
    </source>
</evidence>
<feature type="domain" description="Tyrosine specific protein phosphatases" evidence="10">
    <location>
        <begin position="209"/>
        <end position="286"/>
    </location>
</feature>
<dbReference type="EC" id="3.1.3.48" evidence="2"/>
<dbReference type="EMBL" id="JANIIK010000117">
    <property type="protein sequence ID" value="KAJ3586758.1"/>
    <property type="molecule type" value="Genomic_DNA"/>
</dbReference>
<dbReference type="SUPFAM" id="SSF52799">
    <property type="entry name" value="(Phosphotyrosine protein) phosphatases II"/>
    <property type="match status" value="1"/>
</dbReference>
<dbReference type="SMART" id="SM00404">
    <property type="entry name" value="PTPc_motif"/>
    <property type="match status" value="1"/>
</dbReference>
<dbReference type="InterPro" id="IPR000242">
    <property type="entry name" value="PTP_cat"/>
</dbReference>
<evidence type="ECO:0000256" key="3">
    <source>
        <dbReference type="ARBA" id="ARBA00022490"/>
    </source>
</evidence>
<dbReference type="Proteomes" id="UP001148018">
    <property type="component" value="Unassembled WGS sequence"/>
</dbReference>
<dbReference type="PANTHER" id="PTHR45983">
    <property type="entry name" value="TYROSINE PHOSPHATSE N18, PUTATIVE-RELATED"/>
    <property type="match status" value="1"/>
</dbReference>
<feature type="region of interest" description="Disordered" evidence="8">
    <location>
        <begin position="473"/>
        <end position="498"/>
    </location>
</feature>
<keyword evidence="6" id="KW-0904">Protein phosphatase</keyword>
<keyword evidence="3" id="KW-0963">Cytoplasm</keyword>
<evidence type="ECO:0000256" key="8">
    <source>
        <dbReference type="SAM" id="MobiDB-lite"/>
    </source>
</evidence>
<dbReference type="Gene3D" id="3.90.190.10">
    <property type="entry name" value="Protein tyrosine phosphatase superfamily"/>
    <property type="match status" value="1"/>
</dbReference>
<evidence type="ECO:0000256" key="2">
    <source>
        <dbReference type="ARBA" id="ARBA00013064"/>
    </source>
</evidence>
<sequence>MEEQAALLRRLLVHLENKEAEERESEDGLLAEEFSRLKMQSIQYRNENTYPSQAALIKDNVKKNRYKDIVPFDHTRVKLSLSTSRKDEDYINASFIKGVSGSNAYIATQGPLPHTVLDFLRMIWEYEIQVVVMACREFEMGRRKCERYWPETQTDQFVCGPFTIHCDSDENKGDYRTRKLRITYQNCSRAIRQLHYVNWPDHGVPDSIPPILEMLQEMRVCQDHDDTPICIHCSAGCGRTGVLCAIDYTWNLVKRQTVPEDFSINDLVQHMRTQRPSVVQTKEQYELVYKTVKFLFEKYLQSFDTPACQNQDGVQLQPAASPSPAASAIQTSDRGAESQSDWKPPSQYPYFESPEGASSVDEPLDGLMEVFHFNPAPTLTLNDQSVALDNPCSEHPESGQRLEVIIPPNAAALAVREMGGSPPSPAPPLPERTPESFELADVEALVERCTSSQPVGLDRVGVSSEWCCDSLTAPATQHDLNPPLPHRTPESFILATEE</sequence>
<feature type="compositionally biased region" description="Polar residues" evidence="8">
    <location>
        <begin position="329"/>
        <end position="341"/>
    </location>
</feature>
<accession>A0A9Q0DFU7</accession>
<dbReference type="PROSITE" id="PS50055">
    <property type="entry name" value="TYR_PHOSPHATASE_PTP"/>
    <property type="match status" value="1"/>
</dbReference>
<dbReference type="PROSITE" id="PS00383">
    <property type="entry name" value="TYR_PHOSPHATASE_1"/>
    <property type="match status" value="1"/>
</dbReference>
<comment type="subcellular location">
    <subcellularLocation>
        <location evidence="1">Cytoplasm</location>
    </subcellularLocation>
</comment>
<evidence type="ECO:0000313" key="12">
    <source>
        <dbReference type="Proteomes" id="UP001148018"/>
    </source>
</evidence>
<evidence type="ECO:0000256" key="7">
    <source>
        <dbReference type="ARBA" id="ARBA00034734"/>
    </source>
</evidence>
<gene>
    <name evidence="11" type="ORF">NHX12_013151</name>
</gene>
<comment type="similarity">
    <text evidence="7">Belongs to the protein-tyrosine phosphatase family. Non-receptor class 4 subfamily.</text>
</comment>
<comment type="caution">
    <text evidence="11">The sequence shown here is derived from an EMBL/GenBank/DDBJ whole genome shotgun (WGS) entry which is preliminary data.</text>
</comment>
<proteinExistence type="inferred from homology"/>
<dbReference type="GO" id="GO:0004726">
    <property type="term" value="F:non-membrane spanning protein tyrosine phosphatase activity"/>
    <property type="evidence" value="ECO:0007669"/>
    <property type="project" value="InterPro"/>
</dbReference>
<organism evidence="11 12">
    <name type="scientific">Muraenolepis orangiensis</name>
    <name type="common">Patagonian moray cod</name>
    <dbReference type="NCBI Taxonomy" id="630683"/>
    <lineage>
        <taxon>Eukaryota</taxon>
        <taxon>Metazoa</taxon>
        <taxon>Chordata</taxon>
        <taxon>Craniata</taxon>
        <taxon>Vertebrata</taxon>
        <taxon>Euteleostomi</taxon>
        <taxon>Actinopterygii</taxon>
        <taxon>Neopterygii</taxon>
        <taxon>Teleostei</taxon>
        <taxon>Neoteleostei</taxon>
        <taxon>Acanthomorphata</taxon>
        <taxon>Zeiogadaria</taxon>
        <taxon>Gadariae</taxon>
        <taxon>Gadiformes</taxon>
        <taxon>Muraenolepidoidei</taxon>
        <taxon>Muraenolepididae</taxon>
        <taxon>Muraenolepis</taxon>
    </lineage>
</organism>
<protein>
    <recommendedName>
        <fullName evidence="2">protein-tyrosine-phosphatase</fullName>
        <ecNumber evidence="2">3.1.3.48</ecNumber>
    </recommendedName>
</protein>
<dbReference type="InterPro" id="IPR047170">
    <property type="entry name" value="PTN12/18/22"/>
</dbReference>
<evidence type="ECO:0000256" key="1">
    <source>
        <dbReference type="ARBA" id="ARBA00004496"/>
    </source>
</evidence>
<dbReference type="FunFam" id="3.90.190.10:FF:000045">
    <property type="entry name" value="Tyrosine-protein phosphatase non-receptor type 12"/>
    <property type="match status" value="1"/>
</dbReference>
<dbReference type="Pfam" id="PF00102">
    <property type="entry name" value="Y_phosphatase"/>
    <property type="match status" value="1"/>
</dbReference>
<keyword evidence="4" id="KW-0597">Phosphoprotein</keyword>
<dbReference type="AlphaFoldDB" id="A0A9Q0DFU7"/>
<dbReference type="GO" id="GO:0005634">
    <property type="term" value="C:nucleus"/>
    <property type="evidence" value="ECO:0007669"/>
    <property type="project" value="TreeGrafter"/>
</dbReference>
<dbReference type="GO" id="GO:0050868">
    <property type="term" value="P:negative regulation of T cell activation"/>
    <property type="evidence" value="ECO:0007669"/>
    <property type="project" value="TreeGrafter"/>
</dbReference>
<dbReference type="InterPro" id="IPR029021">
    <property type="entry name" value="Prot-tyrosine_phosphatase-like"/>
</dbReference>
<keyword evidence="12" id="KW-1185">Reference proteome</keyword>
<dbReference type="SMART" id="SM00194">
    <property type="entry name" value="PTPc"/>
    <property type="match status" value="1"/>
</dbReference>
<feature type="domain" description="Tyrosine-protein phosphatase" evidence="9">
    <location>
        <begin position="30"/>
        <end position="295"/>
    </location>
</feature>
<feature type="non-terminal residue" evidence="11">
    <location>
        <position position="1"/>
    </location>
</feature>
<evidence type="ECO:0000256" key="4">
    <source>
        <dbReference type="ARBA" id="ARBA00022553"/>
    </source>
</evidence>
<keyword evidence="5" id="KW-0378">Hydrolase</keyword>
<dbReference type="InterPro" id="IPR003595">
    <property type="entry name" value="Tyr_Pase_cat"/>
</dbReference>
<dbReference type="GO" id="GO:0050852">
    <property type="term" value="P:T cell receptor signaling pathway"/>
    <property type="evidence" value="ECO:0007669"/>
    <property type="project" value="TreeGrafter"/>
</dbReference>
<dbReference type="PANTHER" id="PTHR45983:SF1">
    <property type="entry name" value="TYROSINE-PROTEIN PHOSPHATASE NON-RECEPTOR TYPE 22"/>
    <property type="match status" value="1"/>
</dbReference>
<reference evidence="11" key="1">
    <citation type="submission" date="2022-07" db="EMBL/GenBank/DDBJ databases">
        <title>Chromosome-level genome of Muraenolepis orangiensis.</title>
        <authorList>
            <person name="Kim J."/>
        </authorList>
    </citation>
    <scope>NUCLEOTIDE SEQUENCE</scope>
    <source>
        <strain evidence="11">KU_S4_2022</strain>
        <tissue evidence="11">Muscle</tissue>
    </source>
</reference>
<name>A0A9Q0DFU7_9TELE</name>
<dbReference type="InterPro" id="IPR000387">
    <property type="entry name" value="Tyr_Pase_dom"/>
</dbReference>
<dbReference type="PROSITE" id="PS50056">
    <property type="entry name" value="TYR_PHOSPHATASE_2"/>
    <property type="match status" value="1"/>
</dbReference>
<feature type="region of interest" description="Disordered" evidence="8">
    <location>
        <begin position="313"/>
        <end position="362"/>
    </location>
</feature>
<evidence type="ECO:0000256" key="5">
    <source>
        <dbReference type="ARBA" id="ARBA00022801"/>
    </source>
</evidence>
<evidence type="ECO:0000259" key="10">
    <source>
        <dbReference type="PROSITE" id="PS50056"/>
    </source>
</evidence>
<dbReference type="PRINTS" id="PR00700">
    <property type="entry name" value="PRTYPHPHTASE"/>
</dbReference>
<evidence type="ECO:0000259" key="9">
    <source>
        <dbReference type="PROSITE" id="PS50055"/>
    </source>
</evidence>
<dbReference type="GO" id="GO:0005737">
    <property type="term" value="C:cytoplasm"/>
    <property type="evidence" value="ECO:0007669"/>
    <property type="project" value="UniProtKB-SubCell"/>
</dbReference>